<name>A0A1C6Z4Z1_HAFAL</name>
<dbReference type="Pfam" id="PF00924">
    <property type="entry name" value="MS_channel_2nd"/>
    <property type="match status" value="1"/>
</dbReference>
<evidence type="ECO:0000256" key="2">
    <source>
        <dbReference type="ARBA" id="ARBA00008017"/>
    </source>
</evidence>
<dbReference type="PANTHER" id="PTHR30414:SF0">
    <property type="entry name" value="MINICONDUCTANCE MECHANOSENSITIVE CHANNEL YBDG"/>
    <property type="match status" value="1"/>
</dbReference>
<dbReference type="GO" id="GO:0012505">
    <property type="term" value="C:endomembrane system"/>
    <property type="evidence" value="ECO:0007669"/>
    <property type="project" value="UniProtKB-SubCell"/>
</dbReference>
<feature type="transmembrane region" description="Helical" evidence="6">
    <location>
        <begin position="94"/>
        <end position="122"/>
    </location>
</feature>
<dbReference type="EMBL" id="FMIQ01000065">
    <property type="protein sequence ID" value="SCM54108.1"/>
    <property type="molecule type" value="Genomic_DNA"/>
</dbReference>
<evidence type="ECO:0000259" key="7">
    <source>
        <dbReference type="Pfam" id="PF00924"/>
    </source>
</evidence>
<feature type="transmembrane region" description="Helical" evidence="6">
    <location>
        <begin position="165"/>
        <end position="182"/>
    </location>
</feature>
<feature type="transmembrane region" description="Helical" evidence="6">
    <location>
        <begin position="142"/>
        <end position="159"/>
    </location>
</feature>
<dbReference type="InterPro" id="IPR023408">
    <property type="entry name" value="MscS_beta-dom_sf"/>
</dbReference>
<sequence>MIQSIESNEFFQYINTTFLDGDIPVIRVVIIFIVLHYFAHYIVFPYLNRKAEQHQSSHLKFVTHHHLFHYAVLTFQGGILSAQLSLVQVSGGKILGIIIAGSHIWMLTFALLTFYSFIDLSFDLLNNNKKIRVLPYRGIEQTLKLVGALLYIIFLVSILLNKSPFILLSGLSAVAAVLLLVFKDPLLGLVAGIQLSANNMLITGDWIELDRLGANGVVQDIGLTTVKVLNFDNTITTIPTYTLVSEAFKNWRYMDENRARRIQRYINIDIKTIKFLSPEEKNSIINKAELTLLNDIDLNIYNTNIELFQKYTNEYLTQHKSIHQNMTLMVRQLQPTIYGLPVELYAFTELTEWVAYEKLQTEILSHIISAITLFNLKVHDIS</sequence>
<comment type="subcellular location">
    <subcellularLocation>
        <location evidence="1">Endomembrane system</location>
        <topology evidence="1">Multi-pass membrane protein</topology>
    </subcellularLocation>
</comment>
<proteinExistence type="inferred from homology"/>
<dbReference type="RefSeq" id="WP_046450520.1">
    <property type="nucleotide sequence ID" value="NZ_CP015380.1"/>
</dbReference>
<evidence type="ECO:0000313" key="9">
    <source>
        <dbReference type="EMBL" id="SCM54108.1"/>
    </source>
</evidence>
<keyword evidence="4 6" id="KW-1133">Transmembrane helix</keyword>
<dbReference type="OrthoDB" id="9775207at2"/>
<dbReference type="InterPro" id="IPR006685">
    <property type="entry name" value="MscS_channel_2nd"/>
</dbReference>
<reference evidence="9 10" key="1">
    <citation type="submission" date="2016-09" db="EMBL/GenBank/DDBJ databases">
        <authorList>
            <person name="Capua I."/>
            <person name="De Benedictis P."/>
            <person name="Joannis T."/>
            <person name="Lombin L.H."/>
            <person name="Cattoli G."/>
        </authorList>
    </citation>
    <scope>NUCLEOTIDE SEQUENCE [LARGE SCALE GENOMIC DNA]</scope>
    <source>
        <strain evidence="9 10">GB001</strain>
    </source>
</reference>
<dbReference type="Proteomes" id="UP000094844">
    <property type="component" value="Unassembled WGS sequence"/>
</dbReference>
<dbReference type="AlphaFoldDB" id="A0A1C6Z4Z1"/>
<organism evidence="9 10">
    <name type="scientific">Hafnia alvei</name>
    <dbReference type="NCBI Taxonomy" id="569"/>
    <lineage>
        <taxon>Bacteria</taxon>
        <taxon>Pseudomonadati</taxon>
        <taxon>Pseudomonadota</taxon>
        <taxon>Gammaproteobacteria</taxon>
        <taxon>Enterobacterales</taxon>
        <taxon>Hafniaceae</taxon>
        <taxon>Hafnia</taxon>
    </lineage>
</organism>
<dbReference type="InterPro" id="IPR049278">
    <property type="entry name" value="MS_channel_C"/>
</dbReference>
<dbReference type="PANTHER" id="PTHR30414">
    <property type="entry name" value="MINICONDUCTANCE MECHANOSENSITIVE CHANNEL YBDG"/>
    <property type="match status" value="1"/>
</dbReference>
<evidence type="ECO:0000256" key="3">
    <source>
        <dbReference type="ARBA" id="ARBA00022692"/>
    </source>
</evidence>
<dbReference type="Pfam" id="PF21082">
    <property type="entry name" value="MS_channel_3rd"/>
    <property type="match status" value="1"/>
</dbReference>
<feature type="transmembrane region" description="Helical" evidence="6">
    <location>
        <begin position="67"/>
        <end position="88"/>
    </location>
</feature>
<protein>
    <submittedName>
        <fullName evidence="9">Miniconductance mechanosensitive channel</fullName>
    </submittedName>
</protein>
<evidence type="ECO:0000256" key="1">
    <source>
        <dbReference type="ARBA" id="ARBA00004127"/>
    </source>
</evidence>
<evidence type="ECO:0000313" key="10">
    <source>
        <dbReference type="Proteomes" id="UP000094844"/>
    </source>
</evidence>
<dbReference type="Gene3D" id="2.30.30.60">
    <property type="match status" value="1"/>
</dbReference>
<dbReference type="GO" id="GO:0071470">
    <property type="term" value="P:cellular response to osmotic stress"/>
    <property type="evidence" value="ECO:0007669"/>
    <property type="project" value="InterPro"/>
</dbReference>
<accession>A0A1C6Z4Z1</accession>
<feature type="domain" description="Mechanosensitive ion channel MscS" evidence="7">
    <location>
        <begin position="185"/>
        <end position="252"/>
    </location>
</feature>
<feature type="transmembrane region" description="Helical" evidence="6">
    <location>
        <begin position="25"/>
        <end position="47"/>
    </location>
</feature>
<evidence type="ECO:0000259" key="8">
    <source>
        <dbReference type="Pfam" id="PF21082"/>
    </source>
</evidence>
<comment type="similarity">
    <text evidence="2">Belongs to the MscS (TC 1.A.23) family.</text>
</comment>
<dbReference type="GO" id="GO:0005886">
    <property type="term" value="C:plasma membrane"/>
    <property type="evidence" value="ECO:0007669"/>
    <property type="project" value="TreeGrafter"/>
</dbReference>
<dbReference type="InterPro" id="IPR030192">
    <property type="entry name" value="YbdG"/>
</dbReference>
<dbReference type="SUPFAM" id="SSF50182">
    <property type="entry name" value="Sm-like ribonucleoproteins"/>
    <property type="match status" value="1"/>
</dbReference>
<evidence type="ECO:0000256" key="5">
    <source>
        <dbReference type="ARBA" id="ARBA00023136"/>
    </source>
</evidence>
<gene>
    <name evidence="9" type="ORF">BN1044_03607</name>
</gene>
<keyword evidence="3 6" id="KW-0812">Transmembrane</keyword>
<evidence type="ECO:0000256" key="4">
    <source>
        <dbReference type="ARBA" id="ARBA00022989"/>
    </source>
</evidence>
<feature type="domain" description="Mechanosensitive ion channel MscS C-terminal" evidence="8">
    <location>
        <begin position="301"/>
        <end position="376"/>
    </location>
</feature>
<dbReference type="GO" id="GO:0008381">
    <property type="term" value="F:mechanosensitive monoatomic ion channel activity"/>
    <property type="evidence" value="ECO:0007669"/>
    <property type="project" value="InterPro"/>
</dbReference>
<dbReference type="InterPro" id="IPR010920">
    <property type="entry name" value="LSM_dom_sf"/>
</dbReference>
<dbReference type="PATRIC" id="fig|569.29.peg.3486"/>
<evidence type="ECO:0000256" key="6">
    <source>
        <dbReference type="SAM" id="Phobius"/>
    </source>
</evidence>
<keyword evidence="5 6" id="KW-0472">Membrane</keyword>